<dbReference type="EMBL" id="UINC01005934">
    <property type="protein sequence ID" value="SVA24459.1"/>
    <property type="molecule type" value="Genomic_DNA"/>
</dbReference>
<dbReference type="Pfam" id="PF10396">
    <property type="entry name" value="TrmE_N"/>
    <property type="match status" value="1"/>
</dbReference>
<feature type="domain" description="MnmE helical" evidence="7">
    <location>
        <begin position="128"/>
        <end position="454"/>
    </location>
</feature>
<evidence type="ECO:0000256" key="2">
    <source>
        <dbReference type="ARBA" id="ARBA00022694"/>
    </source>
</evidence>
<feature type="domain" description="GTP-binding protein TrmE N-terminal" evidence="6">
    <location>
        <begin position="7"/>
        <end position="125"/>
    </location>
</feature>
<evidence type="ECO:0000259" key="7">
    <source>
        <dbReference type="Pfam" id="PF12631"/>
    </source>
</evidence>
<dbReference type="NCBIfam" id="NF003661">
    <property type="entry name" value="PRK05291.1-3"/>
    <property type="match status" value="1"/>
</dbReference>
<dbReference type="Pfam" id="PF01926">
    <property type="entry name" value="MMR_HSR1"/>
    <property type="match status" value="1"/>
</dbReference>
<reference evidence="8" key="1">
    <citation type="submission" date="2018-05" db="EMBL/GenBank/DDBJ databases">
        <authorList>
            <person name="Lanie J.A."/>
            <person name="Ng W.-L."/>
            <person name="Kazmierczak K.M."/>
            <person name="Andrzejewski T.M."/>
            <person name="Davidsen T.M."/>
            <person name="Wayne K.J."/>
            <person name="Tettelin H."/>
            <person name="Glass J.I."/>
            <person name="Rusch D."/>
            <person name="Podicherti R."/>
            <person name="Tsui H.-C.T."/>
            <person name="Winkler M.E."/>
        </authorList>
    </citation>
    <scope>NUCLEOTIDE SEQUENCE</scope>
</reference>
<dbReference type="InterPro" id="IPR006073">
    <property type="entry name" value="GTP-bd"/>
</dbReference>
<evidence type="ECO:0000256" key="1">
    <source>
        <dbReference type="ARBA" id="ARBA00011043"/>
    </source>
</evidence>
<dbReference type="CDD" id="cd04164">
    <property type="entry name" value="trmE"/>
    <property type="match status" value="1"/>
</dbReference>
<dbReference type="AlphaFoldDB" id="A0A381U8J0"/>
<evidence type="ECO:0000313" key="8">
    <source>
        <dbReference type="EMBL" id="SVA24459.1"/>
    </source>
</evidence>
<dbReference type="CDD" id="cd14858">
    <property type="entry name" value="TrmE_N"/>
    <property type="match status" value="1"/>
</dbReference>
<dbReference type="InterPro" id="IPR025867">
    <property type="entry name" value="MnmE_helical"/>
</dbReference>
<dbReference type="GO" id="GO:0003924">
    <property type="term" value="F:GTPase activity"/>
    <property type="evidence" value="ECO:0007669"/>
    <property type="project" value="InterPro"/>
</dbReference>
<protein>
    <recommendedName>
        <fullName evidence="9">TrmE-type G domain-containing protein</fullName>
    </recommendedName>
</protein>
<accession>A0A381U8J0</accession>
<dbReference type="SUPFAM" id="SSF116878">
    <property type="entry name" value="TrmE connector domain"/>
    <property type="match status" value="1"/>
</dbReference>
<feature type="domain" description="G" evidence="5">
    <location>
        <begin position="223"/>
        <end position="336"/>
    </location>
</feature>
<dbReference type="Gene3D" id="3.40.50.300">
    <property type="entry name" value="P-loop containing nucleotide triphosphate hydrolases"/>
    <property type="match status" value="1"/>
</dbReference>
<dbReference type="GO" id="GO:0005525">
    <property type="term" value="F:GTP binding"/>
    <property type="evidence" value="ECO:0007669"/>
    <property type="project" value="UniProtKB-KW"/>
</dbReference>
<gene>
    <name evidence="8" type="ORF">METZ01_LOCUS77313</name>
</gene>
<comment type="similarity">
    <text evidence="1">Belongs to the TRAFAC class TrmE-Era-EngA-EngB-Septin-like GTPase superfamily. TrmE GTPase family.</text>
</comment>
<sequence length="457" mass="48792">VFARDDTIVAVATPPGRGGLGVVRLSGPDAVTIAGRLLDREAPLRPRHATLARAVDRGDAGAVAIDEVIAVWFPQPRSYTGEDIVEVSAHGSPVLLNRIVSLACAAGARLAEPGEFTLRAYLNGRLDLVQAEAVADLVDAVTPLQARLAFDQLEGTITEQIGTLHADLFDLIARLEASLDFPEEGYHFVESEIVAETLGRIRQRITELLAGAGQGRLIREGGQVVILGKPNVGKSSIFNALLGSSRAIVTPVAGTTRDLVTDVMDLDGVPVTLVDSAGIRVPGDPVEIEGVSRARRAAAIAAAVIVVVDRSEALDQQDRVVLEETSTESRMVAVNKMDQSPAWEAETLSLEPDVPMVEVSARTGEGLDRLRDVLRRLLLGAKVARDTPAVANLRHIELLERARDAIGAAAEAATAGVSEEFVLSDLQRARSALEEMTGSKTTDDMLRHIFERFCIGK</sequence>
<dbReference type="HAMAP" id="MF_00379">
    <property type="entry name" value="GTPase_MnmE"/>
    <property type="match status" value="1"/>
</dbReference>
<dbReference type="PANTHER" id="PTHR42714:SF2">
    <property type="entry name" value="TRNA MODIFICATION GTPASE GTPBP3, MITOCHONDRIAL"/>
    <property type="match status" value="1"/>
</dbReference>
<feature type="non-terminal residue" evidence="8">
    <location>
        <position position="1"/>
    </location>
</feature>
<organism evidence="8">
    <name type="scientific">marine metagenome</name>
    <dbReference type="NCBI Taxonomy" id="408172"/>
    <lineage>
        <taxon>unclassified sequences</taxon>
        <taxon>metagenomes</taxon>
        <taxon>ecological metagenomes</taxon>
    </lineage>
</organism>
<evidence type="ECO:0000256" key="4">
    <source>
        <dbReference type="ARBA" id="ARBA00023134"/>
    </source>
</evidence>
<dbReference type="InterPro" id="IPR031168">
    <property type="entry name" value="G_TrmE"/>
</dbReference>
<dbReference type="GO" id="GO:0005829">
    <property type="term" value="C:cytosol"/>
    <property type="evidence" value="ECO:0007669"/>
    <property type="project" value="TreeGrafter"/>
</dbReference>
<dbReference type="InterPro" id="IPR027368">
    <property type="entry name" value="MnmE_dom2"/>
</dbReference>
<dbReference type="NCBIfam" id="TIGR00450">
    <property type="entry name" value="mnmE_trmE_thdF"/>
    <property type="match status" value="1"/>
</dbReference>
<dbReference type="NCBIfam" id="TIGR00231">
    <property type="entry name" value="small_GTP"/>
    <property type="match status" value="1"/>
</dbReference>
<keyword evidence="2" id="KW-0819">tRNA processing</keyword>
<dbReference type="InterPro" id="IPR027266">
    <property type="entry name" value="TrmE/GcvT-like"/>
</dbReference>
<dbReference type="Pfam" id="PF12631">
    <property type="entry name" value="MnmE_helical"/>
    <property type="match status" value="1"/>
</dbReference>
<keyword evidence="4" id="KW-0342">GTP-binding</keyword>
<dbReference type="GO" id="GO:0002098">
    <property type="term" value="P:tRNA wobble uridine modification"/>
    <property type="evidence" value="ECO:0007669"/>
    <property type="project" value="TreeGrafter"/>
</dbReference>
<dbReference type="GO" id="GO:0030488">
    <property type="term" value="P:tRNA methylation"/>
    <property type="evidence" value="ECO:0007669"/>
    <property type="project" value="TreeGrafter"/>
</dbReference>
<dbReference type="SUPFAM" id="SSF52540">
    <property type="entry name" value="P-loop containing nucleoside triphosphate hydrolases"/>
    <property type="match status" value="1"/>
</dbReference>
<name>A0A381U8J0_9ZZZZ</name>
<dbReference type="InterPro" id="IPR018948">
    <property type="entry name" value="GTP-bd_TrmE_N"/>
</dbReference>
<dbReference type="Gene3D" id="1.20.120.430">
    <property type="entry name" value="tRNA modification GTPase MnmE domain 2"/>
    <property type="match status" value="1"/>
</dbReference>
<dbReference type="Gene3D" id="3.30.1360.120">
    <property type="entry name" value="Probable tRNA modification gtpase trme, domain 1"/>
    <property type="match status" value="1"/>
</dbReference>
<evidence type="ECO:0000259" key="5">
    <source>
        <dbReference type="Pfam" id="PF01926"/>
    </source>
</evidence>
<evidence type="ECO:0008006" key="9">
    <source>
        <dbReference type="Google" id="ProtNLM"/>
    </source>
</evidence>
<evidence type="ECO:0000259" key="6">
    <source>
        <dbReference type="Pfam" id="PF10396"/>
    </source>
</evidence>
<dbReference type="InterPro" id="IPR027417">
    <property type="entry name" value="P-loop_NTPase"/>
</dbReference>
<dbReference type="InterPro" id="IPR005225">
    <property type="entry name" value="Small_GTP-bd"/>
</dbReference>
<dbReference type="PANTHER" id="PTHR42714">
    <property type="entry name" value="TRNA MODIFICATION GTPASE GTPBP3"/>
    <property type="match status" value="1"/>
</dbReference>
<keyword evidence="3" id="KW-0547">Nucleotide-binding</keyword>
<evidence type="ECO:0000256" key="3">
    <source>
        <dbReference type="ARBA" id="ARBA00022741"/>
    </source>
</evidence>
<proteinExistence type="inferred from homology"/>
<dbReference type="InterPro" id="IPR004520">
    <property type="entry name" value="GTPase_MnmE"/>
</dbReference>